<dbReference type="OrthoDB" id="6370918at2"/>
<protein>
    <submittedName>
        <fullName evidence="1">Uncharacterized protein</fullName>
    </submittedName>
</protein>
<dbReference type="STRING" id="488535.SAMN04487963_1503"/>
<reference evidence="2" key="1">
    <citation type="submission" date="2016-10" db="EMBL/GenBank/DDBJ databases">
        <authorList>
            <person name="Varghese N."/>
            <person name="Submissions S."/>
        </authorList>
    </citation>
    <scope>NUCLEOTIDE SEQUENCE [LARGE SCALE GENOMIC DNA]</scope>
    <source>
        <strain evidence="2">CGMCC 1.7061</strain>
    </source>
</reference>
<evidence type="ECO:0000313" key="2">
    <source>
        <dbReference type="Proteomes" id="UP000198519"/>
    </source>
</evidence>
<proteinExistence type="predicted"/>
<evidence type="ECO:0000313" key="1">
    <source>
        <dbReference type="EMBL" id="SFM16715.1"/>
    </source>
</evidence>
<dbReference type="AlphaFoldDB" id="A0A1I4NMY0"/>
<dbReference type="RefSeq" id="WP_092021298.1">
    <property type="nucleotide sequence ID" value="NZ_FOUE01000002.1"/>
</dbReference>
<dbReference type="EMBL" id="FOUE01000002">
    <property type="protein sequence ID" value="SFM16715.1"/>
    <property type="molecule type" value="Genomic_DNA"/>
</dbReference>
<keyword evidence="2" id="KW-1185">Reference proteome</keyword>
<dbReference type="Proteomes" id="UP000198519">
    <property type="component" value="Unassembled WGS sequence"/>
</dbReference>
<sequence>MLIHDQQVRLTHRERDILHRLTGSDPKDITTRDELRAWAERYLQTQPGETYEITAIKGVLRRYLPV</sequence>
<accession>A0A1I4NMY0</accession>
<gene>
    <name evidence="1" type="ORF">SAMN04487963_1503</name>
</gene>
<name>A0A1I4NMY0_9GAMM</name>
<organism evidence="1 2">
    <name type="scientific">Marinobacter zhejiangensis</name>
    <dbReference type="NCBI Taxonomy" id="488535"/>
    <lineage>
        <taxon>Bacteria</taxon>
        <taxon>Pseudomonadati</taxon>
        <taxon>Pseudomonadota</taxon>
        <taxon>Gammaproteobacteria</taxon>
        <taxon>Pseudomonadales</taxon>
        <taxon>Marinobacteraceae</taxon>
        <taxon>Marinobacter</taxon>
    </lineage>
</organism>